<name>I0K3E7_9BACT</name>
<proteinExistence type="predicted"/>
<gene>
    <name evidence="1" type="ORF">FAES_0639</name>
</gene>
<sequence>MYLIINKFAIGGLALVGLLFGGSVMNPTGPANARITSLHVPPLPAVIQLRPEPLPFTPTEFYVADVLDQRAEKTPFANLILRPDKPAEPVDLQGGTGPALEQYIGQIVRRNTKLRPIVLRVTAGKLIETAGPRGSVSGKLALTLAFDVRREDENLSLVTFQGNARYQRPVGQTDVIERTIRQSVNEGLRYLNNYMNKEVDNVPALAGKLAVSLTDVKTRTPASSDTVFYDPDRPLTWDDFRALPPVNNRYAAQIMPGVSYEGKSQVEKGTVNVRLKLKVFMLKSQSWVKPIGHNDYALNHEQRHFDLARLAMEEFKQILNPDSLSLNDYNSNIQYRYIEMYRELGKRQQQYDDETRHGIDEGAQARWNAQIDRELRRYGYK</sequence>
<dbReference type="HOGENOM" id="CLU_782422_0_0_10"/>
<dbReference type="KEGG" id="fae:FAES_0639"/>
<keyword evidence="2" id="KW-1185">Reference proteome</keyword>
<evidence type="ECO:0008006" key="3">
    <source>
        <dbReference type="Google" id="ProtNLM"/>
    </source>
</evidence>
<accession>I0K3E7</accession>
<protein>
    <recommendedName>
        <fullName evidence="3">DUF922 domain-containing protein</fullName>
    </recommendedName>
</protein>
<dbReference type="OrthoDB" id="5431540at2"/>
<dbReference type="Proteomes" id="UP000011058">
    <property type="component" value="Chromosome"/>
</dbReference>
<dbReference type="RefSeq" id="WP_015329750.1">
    <property type="nucleotide sequence ID" value="NC_020054.1"/>
</dbReference>
<dbReference type="PATRIC" id="fig|1166018.3.peg.649"/>
<dbReference type="AlphaFoldDB" id="I0K3E7"/>
<reference evidence="1 2" key="1">
    <citation type="journal article" date="2012" name="J. Bacteriol.">
        <title>Genome Sequence of Fibrella aestuarina BUZ 2T, a Filamentous Marine Bacterium.</title>
        <authorList>
            <person name="Filippini M."/>
            <person name="Qi W."/>
            <person name="Blom J."/>
            <person name="Goesmann A."/>
            <person name="Smits T.H."/>
            <person name="Bagheri H.C."/>
        </authorList>
    </citation>
    <scope>NUCLEOTIDE SEQUENCE [LARGE SCALE GENOMIC DNA]</scope>
    <source>
        <strain evidence="2">BUZ 2T</strain>
    </source>
</reference>
<evidence type="ECO:0000313" key="1">
    <source>
        <dbReference type="EMBL" id="CCG98650.1"/>
    </source>
</evidence>
<dbReference type="STRING" id="1166018.FAES_0639"/>
<dbReference type="EMBL" id="HE796683">
    <property type="protein sequence ID" value="CCG98650.1"/>
    <property type="molecule type" value="Genomic_DNA"/>
</dbReference>
<organism evidence="1 2">
    <name type="scientific">Fibrella aestuarina BUZ 2</name>
    <dbReference type="NCBI Taxonomy" id="1166018"/>
    <lineage>
        <taxon>Bacteria</taxon>
        <taxon>Pseudomonadati</taxon>
        <taxon>Bacteroidota</taxon>
        <taxon>Cytophagia</taxon>
        <taxon>Cytophagales</taxon>
        <taxon>Spirosomataceae</taxon>
        <taxon>Fibrella</taxon>
    </lineage>
</organism>
<evidence type="ECO:0000313" key="2">
    <source>
        <dbReference type="Proteomes" id="UP000011058"/>
    </source>
</evidence>
<dbReference type="eggNOG" id="COG5661">
    <property type="taxonomic scope" value="Bacteria"/>
</dbReference>